<dbReference type="Proteomes" id="UP000663827">
    <property type="component" value="Unassembled WGS sequence"/>
</dbReference>
<organism evidence="1 2">
    <name type="scientific">Rhizoctonia solani</name>
    <dbReference type="NCBI Taxonomy" id="456999"/>
    <lineage>
        <taxon>Eukaryota</taxon>
        <taxon>Fungi</taxon>
        <taxon>Dikarya</taxon>
        <taxon>Basidiomycota</taxon>
        <taxon>Agaricomycotina</taxon>
        <taxon>Agaricomycetes</taxon>
        <taxon>Cantharellales</taxon>
        <taxon>Ceratobasidiaceae</taxon>
        <taxon>Rhizoctonia</taxon>
    </lineage>
</organism>
<dbReference type="AlphaFoldDB" id="A0A8H3DX60"/>
<dbReference type="EMBL" id="CAJNJQ010000980">
    <property type="protein sequence ID" value="CAE7112718.1"/>
    <property type="molecule type" value="Genomic_DNA"/>
</dbReference>
<evidence type="ECO:0000313" key="1">
    <source>
        <dbReference type="EMBL" id="CAE7112718.1"/>
    </source>
</evidence>
<evidence type="ECO:0000313" key="2">
    <source>
        <dbReference type="Proteomes" id="UP000663827"/>
    </source>
</evidence>
<accession>A0A8H3DX60</accession>
<comment type="caution">
    <text evidence="1">The sequence shown here is derived from an EMBL/GenBank/DDBJ whole genome shotgun (WGS) entry which is preliminary data.</text>
</comment>
<sequence>MGLEIAGFVLNCTQVGGDIVSVAYGHYGKGKAQKIYNAASSDYEELKALRKDVGIDRYLTEEERQGLDKVLERLALELLLLKRTLQGLKGIAYCPEDTRSKRADPGTES</sequence>
<protein>
    <submittedName>
        <fullName evidence="1">Uncharacterized protein</fullName>
    </submittedName>
</protein>
<proteinExistence type="predicted"/>
<name>A0A8H3DX60_9AGAM</name>
<gene>
    <name evidence="1" type="ORF">RDB_LOCUS49642</name>
</gene>
<reference evidence="1" key="1">
    <citation type="submission" date="2021-01" db="EMBL/GenBank/DDBJ databases">
        <authorList>
            <person name="Kaushik A."/>
        </authorList>
    </citation>
    <scope>NUCLEOTIDE SEQUENCE</scope>
    <source>
        <strain evidence="1">AG5</strain>
    </source>
</reference>